<evidence type="ECO:0000313" key="3">
    <source>
        <dbReference type="Proteomes" id="UP000184609"/>
    </source>
</evidence>
<organism evidence="2 3">
    <name type="scientific">Algoriphagus zhangzhouensis</name>
    <dbReference type="NCBI Taxonomy" id="1073327"/>
    <lineage>
        <taxon>Bacteria</taxon>
        <taxon>Pseudomonadati</taxon>
        <taxon>Bacteroidota</taxon>
        <taxon>Cytophagia</taxon>
        <taxon>Cytophagales</taxon>
        <taxon>Cyclobacteriaceae</taxon>
        <taxon>Algoriphagus</taxon>
    </lineage>
</organism>
<gene>
    <name evidence="2" type="ORF">SAMN04488108_3713</name>
</gene>
<dbReference type="AlphaFoldDB" id="A0A1M7ZIY9"/>
<sequence length="407" mass="45527">MNKAFPVLLFLLLGMVTTSSFGQRGHGSLYSTYGLGLPSYDNFGMAGRIGGTGAAVRSPYFLNSVNPASQTSIQTGNTFMVDVDASYNYQQVKTSSGSIANNFSNLNYFSFWFRPSQFLSVSIGLTPIYTKDYSFSDRVYFEGLSEEYDRVFRGWGNLNKAYMNFSTQISPKFSVGVRPYFLFGNNTEEATFLNVHEDGFVSKKQTSLTGVGADLGFQYMFFRNENSALIFGATGNINSKVKGKLNGNIYTYIDDELLYEAEESTESYELGPSLRGGLAFHTKSWVWAADYLYALKAPKVTQSVDNQVFSFGAEHMPDYFSTDFFKRWNYSFGASYQTGSLSVEGLKIPIYSVGAAVGVPLNVSSRVSIGYKYKTTGNKNTISQESLHTITLNFTFADRWFQRYNYD</sequence>
<protein>
    <recommendedName>
        <fullName evidence="4">Long-chain fatty acid transport protein</fullName>
    </recommendedName>
</protein>
<feature type="chain" id="PRO_5013291814" description="Long-chain fatty acid transport protein" evidence="1">
    <location>
        <begin position="23"/>
        <end position="407"/>
    </location>
</feature>
<dbReference type="RefSeq" id="WP_134204585.1">
    <property type="nucleotide sequence ID" value="NZ_FRXN01000006.1"/>
</dbReference>
<accession>A0A1M7ZIY9</accession>
<proteinExistence type="predicted"/>
<dbReference type="EMBL" id="FRXN01000006">
    <property type="protein sequence ID" value="SHO64875.1"/>
    <property type="molecule type" value="Genomic_DNA"/>
</dbReference>
<name>A0A1M7ZIY9_9BACT</name>
<dbReference type="OrthoDB" id="1491239at2"/>
<dbReference type="STRING" id="1073327.SAMN04488108_3713"/>
<keyword evidence="1" id="KW-0732">Signal</keyword>
<evidence type="ECO:0000313" key="2">
    <source>
        <dbReference type="EMBL" id="SHO64875.1"/>
    </source>
</evidence>
<keyword evidence="3" id="KW-1185">Reference proteome</keyword>
<feature type="signal peptide" evidence="1">
    <location>
        <begin position="1"/>
        <end position="22"/>
    </location>
</feature>
<dbReference type="Proteomes" id="UP000184609">
    <property type="component" value="Unassembled WGS sequence"/>
</dbReference>
<reference evidence="3" key="1">
    <citation type="submission" date="2016-12" db="EMBL/GenBank/DDBJ databases">
        <authorList>
            <person name="Varghese N."/>
            <person name="Submissions S."/>
        </authorList>
    </citation>
    <scope>NUCLEOTIDE SEQUENCE [LARGE SCALE GENOMIC DNA]</scope>
    <source>
        <strain evidence="3">DSM 25035</strain>
    </source>
</reference>
<evidence type="ECO:0000256" key="1">
    <source>
        <dbReference type="SAM" id="SignalP"/>
    </source>
</evidence>
<evidence type="ECO:0008006" key="4">
    <source>
        <dbReference type="Google" id="ProtNLM"/>
    </source>
</evidence>